<proteinExistence type="predicted"/>
<evidence type="ECO:0000313" key="3">
    <source>
        <dbReference type="Proteomes" id="UP000007800"/>
    </source>
</evidence>
<feature type="region of interest" description="Disordered" evidence="1">
    <location>
        <begin position="1"/>
        <end position="23"/>
    </location>
</feature>
<dbReference type="GeneID" id="9047639"/>
<name>C5LIS5_PERM5</name>
<reference evidence="2 3" key="1">
    <citation type="submission" date="2008-07" db="EMBL/GenBank/DDBJ databases">
        <authorList>
            <person name="El-Sayed N."/>
            <person name="Caler E."/>
            <person name="Inman J."/>
            <person name="Amedeo P."/>
            <person name="Hass B."/>
            <person name="Wortman J."/>
        </authorList>
    </citation>
    <scope>NUCLEOTIDE SEQUENCE [LARGE SCALE GENOMIC DNA]</scope>
    <source>
        <strain evidence="3">ATCC 50983 / TXsc</strain>
    </source>
</reference>
<dbReference type="OrthoDB" id="463564at2759"/>
<feature type="compositionally biased region" description="Acidic residues" evidence="1">
    <location>
        <begin position="119"/>
        <end position="132"/>
    </location>
</feature>
<feature type="compositionally biased region" description="Basic and acidic residues" evidence="1">
    <location>
        <begin position="76"/>
        <end position="90"/>
    </location>
</feature>
<accession>C5LIS5</accession>
<dbReference type="RefSeq" id="XP_002771662.1">
    <property type="nucleotide sequence ID" value="XM_002771616.1"/>
</dbReference>
<organism evidence="3">
    <name type="scientific">Perkinsus marinus (strain ATCC 50983 / TXsc)</name>
    <dbReference type="NCBI Taxonomy" id="423536"/>
    <lineage>
        <taxon>Eukaryota</taxon>
        <taxon>Sar</taxon>
        <taxon>Alveolata</taxon>
        <taxon>Perkinsozoa</taxon>
        <taxon>Perkinsea</taxon>
        <taxon>Perkinsida</taxon>
        <taxon>Perkinsidae</taxon>
        <taxon>Perkinsus</taxon>
    </lineage>
</organism>
<dbReference type="EMBL" id="GG682243">
    <property type="protein sequence ID" value="EER03478.1"/>
    <property type="molecule type" value="Genomic_DNA"/>
</dbReference>
<keyword evidence="3" id="KW-1185">Reference proteome</keyword>
<feature type="region of interest" description="Disordered" evidence="1">
    <location>
        <begin position="69"/>
        <end position="147"/>
    </location>
</feature>
<gene>
    <name evidence="2" type="ORF">Pmar_PMAR014697</name>
</gene>
<feature type="compositionally biased region" description="Polar residues" evidence="1">
    <location>
        <begin position="1"/>
        <end position="10"/>
    </location>
</feature>
<protein>
    <submittedName>
        <fullName evidence="2">Uncharacterized protein</fullName>
    </submittedName>
</protein>
<evidence type="ECO:0000256" key="1">
    <source>
        <dbReference type="SAM" id="MobiDB-lite"/>
    </source>
</evidence>
<feature type="non-terminal residue" evidence="2">
    <location>
        <position position="1"/>
    </location>
</feature>
<dbReference type="Proteomes" id="UP000007800">
    <property type="component" value="Unassembled WGS sequence"/>
</dbReference>
<dbReference type="AlphaFoldDB" id="C5LIS5"/>
<evidence type="ECO:0000313" key="2">
    <source>
        <dbReference type="EMBL" id="EER03478.1"/>
    </source>
</evidence>
<dbReference type="InParanoid" id="C5LIS5"/>
<sequence>DAFKSSSSRGGQPAFKASQSFGSEDIVAVKKAEESVWLQQEQRRLRWLQRLKEKVSDREEQEFERIQTAKKARLSRPKESVWKRSRELPGRRKKWQRAEGPVPSTFEEQPPPSGILPEAYDDDNSEMSEDNCDGGMEAPKSDEEQCERIHTSHIIGDPQTLSQALPVAFINIPPKPS</sequence>